<evidence type="ECO:0000313" key="2">
    <source>
        <dbReference type="EMBL" id="ONK64224.1"/>
    </source>
</evidence>
<feature type="region of interest" description="Disordered" evidence="1">
    <location>
        <begin position="170"/>
        <end position="203"/>
    </location>
</feature>
<organism evidence="2 3">
    <name type="scientific">Asparagus officinalis</name>
    <name type="common">Garden asparagus</name>
    <dbReference type="NCBI Taxonomy" id="4686"/>
    <lineage>
        <taxon>Eukaryota</taxon>
        <taxon>Viridiplantae</taxon>
        <taxon>Streptophyta</taxon>
        <taxon>Embryophyta</taxon>
        <taxon>Tracheophyta</taxon>
        <taxon>Spermatophyta</taxon>
        <taxon>Magnoliopsida</taxon>
        <taxon>Liliopsida</taxon>
        <taxon>Asparagales</taxon>
        <taxon>Asparagaceae</taxon>
        <taxon>Asparagoideae</taxon>
        <taxon>Asparagus</taxon>
    </lineage>
</organism>
<evidence type="ECO:0000313" key="3">
    <source>
        <dbReference type="Proteomes" id="UP000243459"/>
    </source>
</evidence>
<dbReference type="AlphaFoldDB" id="A0A5P1EEG3"/>
<name>A0A5P1EEG3_ASPOF</name>
<sequence length="321" mass="34628">MALSSPTRPTPGSPPSPDFFVRSWRGRWDGEEGFASLYFTGSGSLWVDWVRWFFVFVPLLGIGGRNVSAKGFDSDGRGLRAVGDEGGAGGEGVAVIAAVELGVVHLVGLLGFYRGEEKGGDVGGFHGGCVGGWSSPLSLLLFTYLLSSPSAAFESDELIQNDDELEGVHRSLPDLDSLNPNPNPSLSPPIRREPDLESSSSSFSSESKSIQFSLEHSLPGDGDGFSPAGTFTARLIPGALAAREKSSISLMSKEEKPMPPILGQESTMNYSLRDIKKLTSRVWHQDEFLNKKRRWLMGLPAGSMLDGSKKKSKMPKFLSDE</sequence>
<dbReference type="Proteomes" id="UP000243459">
    <property type="component" value="Chromosome 7"/>
</dbReference>
<evidence type="ECO:0000256" key="1">
    <source>
        <dbReference type="SAM" id="MobiDB-lite"/>
    </source>
</evidence>
<gene>
    <name evidence="2" type="ORF">A4U43_C07F23420</name>
</gene>
<proteinExistence type="predicted"/>
<reference evidence="3" key="1">
    <citation type="journal article" date="2017" name="Nat. Commun.">
        <title>The asparagus genome sheds light on the origin and evolution of a young Y chromosome.</title>
        <authorList>
            <person name="Harkess A."/>
            <person name="Zhou J."/>
            <person name="Xu C."/>
            <person name="Bowers J.E."/>
            <person name="Van der Hulst R."/>
            <person name="Ayyampalayam S."/>
            <person name="Mercati F."/>
            <person name="Riccardi P."/>
            <person name="McKain M.R."/>
            <person name="Kakrana A."/>
            <person name="Tang H."/>
            <person name="Ray J."/>
            <person name="Groenendijk J."/>
            <person name="Arikit S."/>
            <person name="Mathioni S.M."/>
            <person name="Nakano M."/>
            <person name="Shan H."/>
            <person name="Telgmann-Rauber A."/>
            <person name="Kanno A."/>
            <person name="Yue Z."/>
            <person name="Chen H."/>
            <person name="Li W."/>
            <person name="Chen Y."/>
            <person name="Xu X."/>
            <person name="Zhang Y."/>
            <person name="Luo S."/>
            <person name="Chen H."/>
            <person name="Gao J."/>
            <person name="Mao Z."/>
            <person name="Pires J.C."/>
            <person name="Luo M."/>
            <person name="Kudrna D."/>
            <person name="Wing R.A."/>
            <person name="Meyers B.C."/>
            <person name="Yi K."/>
            <person name="Kong H."/>
            <person name="Lavrijsen P."/>
            <person name="Sunseri F."/>
            <person name="Falavigna A."/>
            <person name="Ye Y."/>
            <person name="Leebens-Mack J.H."/>
            <person name="Chen G."/>
        </authorList>
    </citation>
    <scope>NUCLEOTIDE SEQUENCE [LARGE SCALE GENOMIC DNA]</scope>
    <source>
        <strain evidence="3">cv. DH0086</strain>
    </source>
</reference>
<dbReference type="EMBL" id="CM007387">
    <property type="protein sequence ID" value="ONK64224.1"/>
    <property type="molecule type" value="Genomic_DNA"/>
</dbReference>
<keyword evidence="3" id="KW-1185">Reference proteome</keyword>
<dbReference type="Gramene" id="ONK64224">
    <property type="protein sequence ID" value="ONK64224"/>
    <property type="gene ID" value="A4U43_C07F23420"/>
</dbReference>
<accession>A0A5P1EEG3</accession>
<protein>
    <submittedName>
        <fullName evidence="2">Uncharacterized protein</fullName>
    </submittedName>
</protein>